<reference evidence="2" key="1">
    <citation type="journal article" date="2023" name="Microorganisms">
        <title>Genomic Characterization of Arcobacter butzleri Strains Isolated from Various Sources in Lithuania.</title>
        <authorList>
            <person name="Uljanovas D."/>
            <person name="Golz G."/>
            <person name="Fleischmann S."/>
            <person name="Kudirkiene E."/>
            <person name="Kasetiene N."/>
            <person name="Grineviciene A."/>
            <person name="Tamuleviciene E."/>
            <person name="Aksomaitiene J."/>
            <person name="Alter T."/>
            <person name="Malakauskas M."/>
        </authorList>
    </citation>
    <scope>NUCLEOTIDE SEQUENCE</scope>
    <source>
        <strain evidence="2">S41</strain>
    </source>
</reference>
<dbReference type="RefSeq" id="WP_237935664.1">
    <property type="nucleotide sequence ID" value="NZ_JAKKPG010000043.1"/>
</dbReference>
<dbReference type="AlphaFoldDB" id="A0AAW7QDH3"/>
<keyword evidence="1" id="KW-0812">Transmembrane</keyword>
<accession>A0AAW7QDH3</accession>
<reference evidence="2" key="2">
    <citation type="submission" date="2023-01" db="EMBL/GenBank/DDBJ databases">
        <authorList>
            <person name="Uljanovas D."/>
        </authorList>
    </citation>
    <scope>NUCLEOTIDE SEQUENCE</scope>
    <source>
        <strain evidence="2">S41</strain>
    </source>
</reference>
<dbReference type="InterPro" id="IPR012902">
    <property type="entry name" value="N_methyl_site"/>
</dbReference>
<proteinExistence type="predicted"/>
<name>A0AAW7QDH3_9BACT</name>
<feature type="transmembrane region" description="Helical" evidence="1">
    <location>
        <begin position="7"/>
        <end position="25"/>
    </location>
</feature>
<dbReference type="Pfam" id="PF07963">
    <property type="entry name" value="N_methyl"/>
    <property type="match status" value="1"/>
</dbReference>
<keyword evidence="1" id="KW-0472">Membrane</keyword>
<dbReference type="NCBIfam" id="TIGR02532">
    <property type="entry name" value="IV_pilin_GFxxxE"/>
    <property type="match status" value="1"/>
</dbReference>
<evidence type="ECO:0000313" key="2">
    <source>
        <dbReference type="EMBL" id="MDN5124417.1"/>
    </source>
</evidence>
<organism evidence="2 3">
    <name type="scientific">Aliarcobacter butzleri</name>
    <dbReference type="NCBI Taxonomy" id="28197"/>
    <lineage>
        <taxon>Bacteria</taxon>
        <taxon>Pseudomonadati</taxon>
        <taxon>Campylobacterota</taxon>
        <taxon>Epsilonproteobacteria</taxon>
        <taxon>Campylobacterales</taxon>
        <taxon>Arcobacteraceae</taxon>
        <taxon>Aliarcobacter</taxon>
    </lineage>
</organism>
<dbReference type="Proteomes" id="UP001170364">
    <property type="component" value="Unassembled WGS sequence"/>
</dbReference>
<evidence type="ECO:0000256" key="1">
    <source>
        <dbReference type="SAM" id="Phobius"/>
    </source>
</evidence>
<dbReference type="EMBL" id="JAQJJG010000017">
    <property type="protein sequence ID" value="MDN5124417.1"/>
    <property type="molecule type" value="Genomic_DNA"/>
</dbReference>
<keyword evidence="1" id="KW-1133">Transmembrane helix</keyword>
<protein>
    <submittedName>
        <fullName evidence="2">Prepilin-type N-terminal cleavage/methylation domain-containing protein</fullName>
    </submittedName>
</protein>
<gene>
    <name evidence="2" type="ORF">PJV93_10905</name>
</gene>
<evidence type="ECO:0000313" key="3">
    <source>
        <dbReference type="Proteomes" id="UP001170364"/>
    </source>
</evidence>
<comment type="caution">
    <text evidence="2">The sequence shown here is derived from an EMBL/GenBank/DDBJ whole genome shotgun (WGS) entry which is preliminary data.</text>
</comment>
<sequence length="166" mass="19431">MKKAFTLLEIIISITLFSILMIFLYKTIDQTEYSNQLFNQKEVNLRKSNALHNIFLEDIAESSSITISTDKNKNSIVKIVSNNTHHNVFYTNITYLIGSSKTLVRIESLEAFQEESISSNFLDNSYIDVLLDNVEYFEAKNKDTNYIFAIKQKLQERKLYTMYKLR</sequence>